<accession>A0A0R3TD07</accession>
<sequence length="163" mass="18747">MEFVNFLLRGALLRGLIVQISPFLLSVDVGYHTTLLVHKVKVLEVVEKQHRVDQDFQHAGDLQYKSLRFSRSWRRNRFHSALCLKEISQDGRLKRASGLPKPSFLFASFVFCLRWKNPQQYRDAMSPKRSIIPQTIPTIIGQSGILERYFPGTPRNTTICGSS</sequence>
<dbReference type="WBParaSite" id="HNAJ_0000494601-mRNA-1">
    <property type="protein sequence ID" value="HNAJ_0000494601-mRNA-1"/>
    <property type="gene ID" value="HNAJ_0000494601"/>
</dbReference>
<feature type="chain" id="PRO_5006448845" evidence="1">
    <location>
        <begin position="23"/>
        <end position="163"/>
    </location>
</feature>
<name>A0A0R3TD07_RODNA</name>
<protein>
    <submittedName>
        <fullName evidence="2">Secreted protein</fullName>
    </submittedName>
</protein>
<keyword evidence="1" id="KW-0732">Signal</keyword>
<reference evidence="2" key="1">
    <citation type="submission" date="2017-02" db="UniProtKB">
        <authorList>
            <consortium name="WormBaseParasite"/>
        </authorList>
    </citation>
    <scope>IDENTIFICATION</scope>
</reference>
<feature type="signal peptide" evidence="1">
    <location>
        <begin position="1"/>
        <end position="22"/>
    </location>
</feature>
<proteinExistence type="predicted"/>
<dbReference type="AlphaFoldDB" id="A0A0R3TD07"/>
<organism evidence="2">
    <name type="scientific">Rodentolepis nana</name>
    <name type="common">Dwarf tapeworm</name>
    <name type="synonym">Hymenolepis nana</name>
    <dbReference type="NCBI Taxonomy" id="102285"/>
    <lineage>
        <taxon>Eukaryota</taxon>
        <taxon>Metazoa</taxon>
        <taxon>Spiralia</taxon>
        <taxon>Lophotrochozoa</taxon>
        <taxon>Platyhelminthes</taxon>
        <taxon>Cestoda</taxon>
        <taxon>Eucestoda</taxon>
        <taxon>Cyclophyllidea</taxon>
        <taxon>Hymenolepididae</taxon>
        <taxon>Rodentolepis</taxon>
    </lineage>
</organism>
<evidence type="ECO:0000313" key="2">
    <source>
        <dbReference type="WBParaSite" id="HNAJ_0000494601-mRNA-1"/>
    </source>
</evidence>
<evidence type="ECO:0000256" key="1">
    <source>
        <dbReference type="SAM" id="SignalP"/>
    </source>
</evidence>